<keyword evidence="2" id="KW-0812">Transmembrane</keyword>
<dbReference type="Proteomes" id="UP000294933">
    <property type="component" value="Unassembled WGS sequence"/>
</dbReference>
<dbReference type="PANTHER" id="PTHR34391">
    <property type="entry name" value="UPF0658 GOLGI APPARATUS MEMBRANE PROTEIN C1952.10C-RELATED"/>
    <property type="match status" value="1"/>
</dbReference>
<feature type="region of interest" description="Disordered" evidence="1">
    <location>
        <begin position="178"/>
        <end position="200"/>
    </location>
</feature>
<evidence type="ECO:0000256" key="1">
    <source>
        <dbReference type="SAM" id="MobiDB-lite"/>
    </source>
</evidence>
<feature type="transmembrane region" description="Helical" evidence="2">
    <location>
        <begin position="25"/>
        <end position="46"/>
    </location>
</feature>
<feature type="compositionally biased region" description="Pro residues" evidence="1">
    <location>
        <begin position="585"/>
        <end position="602"/>
    </location>
</feature>
<dbReference type="InterPro" id="IPR040410">
    <property type="entry name" value="UPF0658_Golgi"/>
</dbReference>
<dbReference type="OrthoDB" id="2448307at2759"/>
<name>A0A4Y7QNL9_9AGAM</name>
<feature type="compositionally biased region" description="Basic and acidic residues" evidence="1">
    <location>
        <begin position="668"/>
        <end position="685"/>
    </location>
</feature>
<accession>A0A4Y7QNL9</accession>
<proteinExistence type="predicted"/>
<feature type="transmembrane region" description="Helical" evidence="2">
    <location>
        <begin position="379"/>
        <end position="405"/>
    </location>
</feature>
<keyword evidence="2" id="KW-0472">Membrane</keyword>
<feature type="transmembrane region" description="Helical" evidence="2">
    <location>
        <begin position="452"/>
        <end position="473"/>
    </location>
</feature>
<feature type="transmembrane region" description="Helical" evidence="2">
    <location>
        <begin position="338"/>
        <end position="359"/>
    </location>
</feature>
<dbReference type="VEuPathDB" id="FungiDB:BD410DRAFT_738658"/>
<keyword evidence="2" id="KW-1133">Transmembrane helix</keyword>
<feature type="compositionally biased region" description="Polar residues" evidence="1">
    <location>
        <begin position="650"/>
        <end position="666"/>
    </location>
</feature>
<dbReference type="AlphaFoldDB" id="A0A4Y7QNL9"/>
<organism evidence="3 4">
    <name type="scientific">Rickenella mellea</name>
    <dbReference type="NCBI Taxonomy" id="50990"/>
    <lineage>
        <taxon>Eukaryota</taxon>
        <taxon>Fungi</taxon>
        <taxon>Dikarya</taxon>
        <taxon>Basidiomycota</taxon>
        <taxon>Agaricomycotina</taxon>
        <taxon>Agaricomycetes</taxon>
        <taxon>Hymenochaetales</taxon>
        <taxon>Rickenellaceae</taxon>
        <taxon>Rickenella</taxon>
    </lineage>
</organism>
<feature type="transmembrane region" description="Helical" evidence="2">
    <location>
        <begin position="485"/>
        <end position="507"/>
    </location>
</feature>
<dbReference type="STRING" id="50990.A0A4Y7QNL9"/>
<sequence>MLPVMDSLVSSSTTRAKLFWQRISFSKITIFYFLFSVIHCFVQVVFQVQAFSINAEAAAFLTGIIKQGDALDNGFAVMDASGLRFCHTPPTSFSTQSCELVWSRTRSNGTAYANAIAASAEQPQVSTSYSPSSTTSPEIAAALPSTVVPAVGDVYVTSVPVSSGGAAVTKTITVFATRPSTGPSGDQPVNKGDSTPKAKRATSVPGLVTATAVNVNGTREVTINGLGWNDQVLQLNQTCLRALNWPVQKLDNTKREDITFISFQFWVLGMSIVAILNESMPHIIASLLTHILATAWGGFQIKHTADFHSQFATLTTQGACKPYNLLPNYWKQRAEAEIPSLALNALALFLSAFLSWRLVKLFGWQTFKRVGASRTINRVYKLVLGLSIAIQLSLFFVVSAIALWIDQLCNGAIGHLALKPTLYKTMLTIVLILLPLWLGLGWVSVRRELKIPMLIFLAMSTGYLAGLGGMFASTTFRWTFVQWRFYSLILSGSVLLIISTLILGIMCRLNFGKGLPRYLKGQEPLDDEFSSDNGSDDDSEKVSFPSANGPVPTFSVAFGKGDEVPPPSQMRFGPPRLAPRFINPPQEPFEPQPTQLSPPPPRTRAANITRTRSHSNASSRSDGSSAVYMGGVAAQQPVGLTRQDTRDSQRSVGSNGSQESNRSYYSDDSIHSDRYAQRSKRWVIE</sequence>
<reference evidence="3 4" key="1">
    <citation type="submission" date="2018-06" db="EMBL/GenBank/DDBJ databases">
        <title>A transcriptomic atlas of mushroom development highlights an independent origin of complex multicellularity.</title>
        <authorList>
            <consortium name="DOE Joint Genome Institute"/>
            <person name="Krizsan K."/>
            <person name="Almasi E."/>
            <person name="Merenyi Z."/>
            <person name="Sahu N."/>
            <person name="Viragh M."/>
            <person name="Koszo T."/>
            <person name="Mondo S."/>
            <person name="Kiss B."/>
            <person name="Balint B."/>
            <person name="Kues U."/>
            <person name="Barry K."/>
            <person name="Hegedus J.C."/>
            <person name="Henrissat B."/>
            <person name="Johnson J."/>
            <person name="Lipzen A."/>
            <person name="Ohm R."/>
            <person name="Nagy I."/>
            <person name="Pangilinan J."/>
            <person name="Yan J."/>
            <person name="Xiong Y."/>
            <person name="Grigoriev I.V."/>
            <person name="Hibbett D.S."/>
            <person name="Nagy L.G."/>
        </authorList>
    </citation>
    <scope>NUCLEOTIDE SEQUENCE [LARGE SCALE GENOMIC DNA]</scope>
    <source>
        <strain evidence="3 4">SZMC22713</strain>
    </source>
</reference>
<dbReference type="EMBL" id="ML170157">
    <property type="protein sequence ID" value="TDL28868.1"/>
    <property type="molecule type" value="Genomic_DNA"/>
</dbReference>
<keyword evidence="4" id="KW-1185">Reference proteome</keyword>
<gene>
    <name evidence="3" type="ORF">BD410DRAFT_738658</name>
</gene>
<evidence type="ECO:0000256" key="2">
    <source>
        <dbReference type="SAM" id="Phobius"/>
    </source>
</evidence>
<feature type="compositionally biased region" description="Low complexity" evidence="1">
    <location>
        <begin position="614"/>
        <end position="625"/>
    </location>
</feature>
<feature type="compositionally biased region" description="Acidic residues" evidence="1">
    <location>
        <begin position="526"/>
        <end position="539"/>
    </location>
</feature>
<feature type="region of interest" description="Disordered" evidence="1">
    <location>
        <begin position="526"/>
        <end position="685"/>
    </location>
</feature>
<evidence type="ECO:0000313" key="3">
    <source>
        <dbReference type="EMBL" id="TDL28868.1"/>
    </source>
</evidence>
<dbReference type="GO" id="GO:0005794">
    <property type="term" value="C:Golgi apparatus"/>
    <property type="evidence" value="ECO:0007669"/>
    <property type="project" value="TreeGrafter"/>
</dbReference>
<protein>
    <submittedName>
        <fullName evidence="3">Uncharacterized protein</fullName>
    </submittedName>
</protein>
<evidence type="ECO:0000313" key="4">
    <source>
        <dbReference type="Proteomes" id="UP000294933"/>
    </source>
</evidence>
<dbReference type="PANTHER" id="PTHR34391:SF2">
    <property type="entry name" value="TRP C-TERMINAL DOMAIN-CONTAINING PROTEIN"/>
    <property type="match status" value="1"/>
</dbReference>
<feature type="transmembrane region" description="Helical" evidence="2">
    <location>
        <begin position="425"/>
        <end position="445"/>
    </location>
</feature>